<protein>
    <submittedName>
        <fullName evidence="4">Tetratricopeptide repeat-containing protein</fullName>
    </submittedName>
</protein>
<dbReference type="InterPro" id="IPR051685">
    <property type="entry name" value="Ycf3/AcsC/BcsC/TPR_MFPF"/>
</dbReference>
<dbReference type="PANTHER" id="PTHR44943">
    <property type="entry name" value="CELLULOSE SYNTHASE OPERON PROTEIN C"/>
    <property type="match status" value="1"/>
</dbReference>
<reference evidence="4 5" key="1">
    <citation type="submission" date="2016-10" db="EMBL/GenBank/DDBJ databases">
        <authorList>
            <person name="de Groot N.N."/>
        </authorList>
    </citation>
    <scope>NUCLEOTIDE SEQUENCE [LARGE SCALE GENOMIC DNA]</scope>
    <source>
        <strain>GEY</strain>
        <strain evidence="5">DSM 9560</strain>
    </source>
</reference>
<feature type="repeat" description="TPR" evidence="3">
    <location>
        <begin position="325"/>
        <end position="358"/>
    </location>
</feature>
<keyword evidence="1" id="KW-0677">Repeat</keyword>
<keyword evidence="2 3" id="KW-0802">TPR repeat</keyword>
<feature type="repeat" description="TPR" evidence="3">
    <location>
        <begin position="102"/>
        <end position="135"/>
    </location>
</feature>
<feature type="repeat" description="TPR" evidence="3">
    <location>
        <begin position="34"/>
        <end position="67"/>
    </location>
</feature>
<dbReference type="PANTHER" id="PTHR44943:SF8">
    <property type="entry name" value="TPR REPEAT-CONTAINING PROTEIN MJ0263"/>
    <property type="match status" value="1"/>
</dbReference>
<gene>
    <name evidence="4" type="ORF">SAMN04488541_103045</name>
</gene>
<dbReference type="RefSeq" id="WP_091548421.1">
    <property type="nucleotide sequence ID" value="NZ_FONY01000030.1"/>
</dbReference>
<dbReference type="Proteomes" id="UP000199513">
    <property type="component" value="Unassembled WGS sequence"/>
</dbReference>
<evidence type="ECO:0000313" key="4">
    <source>
        <dbReference type="EMBL" id="SFF39386.1"/>
    </source>
</evidence>
<accession>A0A1I2IEX5</accession>
<proteinExistence type="predicted"/>
<name>A0A1I2IEX5_9BACT</name>
<dbReference type="OrthoDB" id="1253698at2"/>
<dbReference type="Pfam" id="PF13432">
    <property type="entry name" value="TPR_16"/>
    <property type="match status" value="2"/>
</dbReference>
<keyword evidence="5" id="KW-1185">Reference proteome</keyword>
<evidence type="ECO:0000256" key="2">
    <source>
        <dbReference type="ARBA" id="ARBA00022803"/>
    </source>
</evidence>
<evidence type="ECO:0000313" key="5">
    <source>
        <dbReference type="Proteomes" id="UP000199513"/>
    </source>
</evidence>
<evidence type="ECO:0000256" key="1">
    <source>
        <dbReference type="ARBA" id="ARBA00022737"/>
    </source>
</evidence>
<dbReference type="AlphaFoldDB" id="A0A1I2IEX5"/>
<dbReference type="InterPro" id="IPR011990">
    <property type="entry name" value="TPR-like_helical_dom_sf"/>
</dbReference>
<dbReference type="STRING" id="1003.SAMN04488541_103045"/>
<dbReference type="PROSITE" id="PS50005">
    <property type="entry name" value="TPR"/>
    <property type="match status" value="3"/>
</dbReference>
<dbReference type="InterPro" id="IPR013105">
    <property type="entry name" value="TPR_2"/>
</dbReference>
<evidence type="ECO:0000256" key="3">
    <source>
        <dbReference type="PROSITE-ProRule" id="PRU00339"/>
    </source>
</evidence>
<dbReference type="Pfam" id="PF07719">
    <property type="entry name" value="TPR_2"/>
    <property type="match status" value="1"/>
</dbReference>
<dbReference type="EMBL" id="FONY01000030">
    <property type="protein sequence ID" value="SFF39386.1"/>
    <property type="molecule type" value="Genomic_DNA"/>
</dbReference>
<organism evidence="4 5">
    <name type="scientific">Thermoflexibacter ruber</name>
    <dbReference type="NCBI Taxonomy" id="1003"/>
    <lineage>
        <taxon>Bacteria</taxon>
        <taxon>Pseudomonadati</taxon>
        <taxon>Bacteroidota</taxon>
        <taxon>Cytophagia</taxon>
        <taxon>Cytophagales</taxon>
        <taxon>Thermoflexibacteraceae</taxon>
        <taxon>Thermoflexibacter</taxon>
    </lineage>
</organism>
<dbReference type="SMART" id="SM00028">
    <property type="entry name" value="TPR"/>
    <property type="match status" value="7"/>
</dbReference>
<dbReference type="Gene3D" id="1.25.40.10">
    <property type="entry name" value="Tetratricopeptide repeat domain"/>
    <property type="match status" value="3"/>
</dbReference>
<sequence>MKSINIIGIISSCFVFIVFIFSSFSAEAQGLHDGLSHYVDAERFRKLKQYDEALTEYKKALRNEPHNFMYLYGKALAEYETRKNESSLESLESLFKLKHDYAPAYVLLAQIYRQQGNDAKALACYDSAAKFDPEVTNKIKYKSIVMQKYIKDGDFATAYEKAKDLHSYSPKDLKAVHYLARLANMSHDYQNAINSITAVESQLKDIPANEAAKYYYELGFAYFHINEYTKAHKAWEKAKVGEFANKIEQYSGKHFLNVATIYHRFRNDKAALHYIDIAEKIDKSLPNLHLLKAQISKKEISKKNTELKKHLETIIRVEQNPANKEKYYAELVELYFDSEEYEQALAVANAAIKHNPNDLKQKYYKALALHHKGAYKEAETVIQEVLKSNGNPPLDFVMLHAFNAKSAGNSELAKQTLVRLLKSPYRAVAEIELKSLKN</sequence>
<dbReference type="SUPFAM" id="SSF48452">
    <property type="entry name" value="TPR-like"/>
    <property type="match status" value="2"/>
</dbReference>
<dbReference type="InterPro" id="IPR019734">
    <property type="entry name" value="TPR_rpt"/>
</dbReference>